<dbReference type="Proteomes" id="UP000005709">
    <property type="component" value="Unassembled WGS sequence"/>
</dbReference>
<dbReference type="EMBL" id="ACYG01000025">
    <property type="protein sequence ID" value="EEV17465.1"/>
    <property type="molecule type" value="Genomic_DNA"/>
</dbReference>
<evidence type="ECO:0000313" key="2">
    <source>
        <dbReference type="Proteomes" id="UP000005709"/>
    </source>
</evidence>
<dbReference type="AlphaFoldDB" id="C8PI75"/>
<organism evidence="1 2">
    <name type="scientific">Campylobacter gracilis RM3268</name>
    <dbReference type="NCBI Taxonomy" id="553220"/>
    <lineage>
        <taxon>Bacteria</taxon>
        <taxon>Pseudomonadati</taxon>
        <taxon>Campylobacterota</taxon>
        <taxon>Epsilonproteobacteria</taxon>
        <taxon>Campylobacterales</taxon>
        <taxon>Campylobacteraceae</taxon>
        <taxon>Campylobacter</taxon>
    </lineage>
</organism>
<keyword evidence="2" id="KW-1185">Reference proteome</keyword>
<gene>
    <name evidence="1" type="ORF">CAMGR0001_0056</name>
</gene>
<protein>
    <submittedName>
        <fullName evidence="1">Uncharacterized protein</fullName>
    </submittedName>
</protein>
<proteinExistence type="predicted"/>
<accession>C8PI75</accession>
<reference evidence="1 2" key="1">
    <citation type="submission" date="2009-07" db="EMBL/GenBank/DDBJ databases">
        <authorList>
            <person name="Madupu R."/>
            <person name="Sebastian Y."/>
            <person name="Durkin A.S."/>
            <person name="Torralba M."/>
            <person name="Methe B."/>
            <person name="Sutton G.G."/>
            <person name="Strausberg R.L."/>
            <person name="Nelson K.E."/>
        </authorList>
    </citation>
    <scope>NUCLEOTIDE SEQUENCE [LARGE SCALE GENOMIC DNA]</scope>
    <source>
        <strain evidence="1 2">RM3268</strain>
    </source>
</reference>
<name>C8PI75_9BACT</name>
<evidence type="ECO:0000313" key="1">
    <source>
        <dbReference type="EMBL" id="EEV17465.1"/>
    </source>
</evidence>
<comment type="caution">
    <text evidence="1">The sequence shown here is derived from an EMBL/GenBank/DDBJ whole genome shotgun (WGS) entry which is preliminary data.</text>
</comment>
<sequence length="49" mass="5484">MLKKNFKSSKFHAIFIALSMLDVKSCVGKVINSAIKFYGRIMRSGSQCV</sequence>